<keyword evidence="1" id="KW-0472">Membrane</keyword>
<protein>
    <submittedName>
        <fullName evidence="2">Putative membrane protein</fullName>
    </submittedName>
</protein>
<feature type="transmembrane region" description="Helical" evidence="1">
    <location>
        <begin position="101"/>
        <end position="121"/>
    </location>
</feature>
<evidence type="ECO:0000313" key="3">
    <source>
        <dbReference type="Proteomes" id="UP000184512"/>
    </source>
</evidence>
<sequence>MPQPSAPEDQDIQTDVTLPDSVGRWFARFLKGIAVGIGAILPGLSGGVLAVIFKLYDPLIRFLANLRRNFVRNVLFFIPVGLGLGVGIVLFSVVVEAAFGRYAAQFICLFIGFVIGTFPSLFKQAGRHGRHRIDWIIMVVAATAIFILMYVGGDTTLLQVQPSIPVWFGSGALIGLGLIVPGLSPSNFLIYFGLYDKMATGIKNFDMSVVIPLALGLIVCVLLLAKAAEWAFSMYHSQMYHLILGMVIGSSAAIFPTVVFPAFTAKGLADSGLSLAGSIVFALALLVAGTVASWLFSGVEDRVAERREAIEAAAKGGQTS</sequence>
<feature type="transmembrane region" description="Helical" evidence="1">
    <location>
        <begin position="172"/>
        <end position="195"/>
    </location>
</feature>
<keyword evidence="1" id="KW-0812">Transmembrane</keyword>
<evidence type="ECO:0000313" key="2">
    <source>
        <dbReference type="EMBL" id="SHJ39852.1"/>
    </source>
</evidence>
<feature type="transmembrane region" description="Helical" evidence="1">
    <location>
        <begin position="207"/>
        <end position="228"/>
    </location>
</feature>
<feature type="transmembrane region" description="Helical" evidence="1">
    <location>
        <begin position="240"/>
        <end position="263"/>
    </location>
</feature>
<keyword evidence="1" id="KW-1133">Transmembrane helix</keyword>
<dbReference type="AlphaFoldDB" id="A0A1M6IZR8"/>
<dbReference type="RefSeq" id="WP_073188628.1">
    <property type="nucleotide sequence ID" value="NZ_FQZG01000045.1"/>
</dbReference>
<dbReference type="Pfam" id="PF04018">
    <property type="entry name" value="VCA0040-like"/>
    <property type="match status" value="1"/>
</dbReference>
<dbReference type="InterPro" id="IPR007163">
    <property type="entry name" value="VCA0040-like"/>
</dbReference>
<dbReference type="STRING" id="1123357.SAMN02745244_02420"/>
<name>A0A1M6IZR8_9ACTN</name>
<feature type="transmembrane region" description="Helical" evidence="1">
    <location>
        <begin position="133"/>
        <end position="152"/>
    </location>
</feature>
<feature type="transmembrane region" description="Helical" evidence="1">
    <location>
        <begin position="74"/>
        <end position="95"/>
    </location>
</feature>
<dbReference type="EMBL" id="FQZG01000045">
    <property type="protein sequence ID" value="SHJ39852.1"/>
    <property type="molecule type" value="Genomic_DNA"/>
</dbReference>
<gene>
    <name evidence="2" type="ORF">SAMN02745244_02420</name>
</gene>
<evidence type="ECO:0000256" key="1">
    <source>
        <dbReference type="SAM" id="Phobius"/>
    </source>
</evidence>
<dbReference type="OrthoDB" id="9793746at2"/>
<reference evidence="2 3" key="1">
    <citation type="submission" date="2016-11" db="EMBL/GenBank/DDBJ databases">
        <authorList>
            <person name="Jaros S."/>
            <person name="Januszkiewicz K."/>
            <person name="Wedrychowicz H."/>
        </authorList>
    </citation>
    <scope>NUCLEOTIDE SEQUENCE [LARGE SCALE GENOMIC DNA]</scope>
    <source>
        <strain evidence="2 3">DSM 12906</strain>
    </source>
</reference>
<accession>A0A1M6IZR8</accession>
<proteinExistence type="predicted"/>
<keyword evidence="3" id="KW-1185">Reference proteome</keyword>
<feature type="transmembrane region" description="Helical" evidence="1">
    <location>
        <begin position="275"/>
        <end position="296"/>
    </location>
</feature>
<feature type="transmembrane region" description="Helical" evidence="1">
    <location>
        <begin position="29"/>
        <end position="53"/>
    </location>
</feature>
<dbReference type="PANTHER" id="PTHR37308:SF1">
    <property type="entry name" value="POLYPRENYL-PHOSPHATE TRANSPORTER"/>
    <property type="match status" value="1"/>
</dbReference>
<dbReference type="Proteomes" id="UP000184512">
    <property type="component" value="Unassembled WGS sequence"/>
</dbReference>
<dbReference type="PANTHER" id="PTHR37308">
    <property type="entry name" value="INTEGRAL MEMBRANE PROTEIN"/>
    <property type="match status" value="1"/>
</dbReference>
<organism evidence="2 3">
    <name type="scientific">Tessaracoccus bendigoensis DSM 12906</name>
    <dbReference type="NCBI Taxonomy" id="1123357"/>
    <lineage>
        <taxon>Bacteria</taxon>
        <taxon>Bacillati</taxon>
        <taxon>Actinomycetota</taxon>
        <taxon>Actinomycetes</taxon>
        <taxon>Propionibacteriales</taxon>
        <taxon>Propionibacteriaceae</taxon>
        <taxon>Tessaracoccus</taxon>
    </lineage>
</organism>